<dbReference type="EMBL" id="ML211747">
    <property type="protein sequence ID" value="TFK80570.1"/>
    <property type="molecule type" value="Genomic_DNA"/>
</dbReference>
<evidence type="ECO:0000313" key="5">
    <source>
        <dbReference type="Proteomes" id="UP000308197"/>
    </source>
</evidence>
<feature type="region of interest" description="Disordered" evidence="2">
    <location>
        <begin position="335"/>
        <end position="365"/>
    </location>
</feature>
<dbReference type="InParanoid" id="A0A5C3NX21"/>
<feature type="compositionally biased region" description="Gly residues" evidence="2">
    <location>
        <begin position="497"/>
        <end position="506"/>
    </location>
</feature>
<feature type="region of interest" description="Disordered" evidence="2">
    <location>
        <begin position="1"/>
        <end position="197"/>
    </location>
</feature>
<dbReference type="PANTHER" id="PTHR34409">
    <property type="entry name" value="SET DOMAIN-CONTAINING PROTEIN"/>
    <property type="match status" value="1"/>
</dbReference>
<evidence type="ECO:0000256" key="2">
    <source>
        <dbReference type="SAM" id="MobiDB-lite"/>
    </source>
</evidence>
<proteinExistence type="predicted"/>
<name>A0A5C3NX21_9APHY</name>
<dbReference type="PANTHER" id="PTHR34409:SF1">
    <property type="entry name" value="MYB-LIKE DOMAIN-CONTAINING PROTEIN"/>
    <property type="match status" value="1"/>
</dbReference>
<feature type="compositionally biased region" description="Polar residues" evidence="2">
    <location>
        <begin position="180"/>
        <end position="196"/>
    </location>
</feature>
<gene>
    <name evidence="4" type="ORF">K466DRAFT_569567</name>
</gene>
<evidence type="ECO:0000313" key="4">
    <source>
        <dbReference type="EMBL" id="TFK80570.1"/>
    </source>
</evidence>
<feature type="compositionally biased region" description="Polar residues" evidence="2">
    <location>
        <begin position="338"/>
        <end position="365"/>
    </location>
</feature>
<feature type="domain" description="DUF6818" evidence="3">
    <location>
        <begin position="213"/>
        <end position="292"/>
    </location>
</feature>
<feature type="compositionally biased region" description="Polar residues" evidence="2">
    <location>
        <begin position="37"/>
        <end position="54"/>
    </location>
</feature>
<sequence>MDNPDGFDPNGGLWQDQHGQWHRFQIRPPMPTLPDAASSTQMEGQPSGASTESQPHPGFPQRSAVFNAQAASFPHPPFPPIQGGPHAPFVHPYPAPQYPHPPPPSVSAPAPPQSAGQHRASPTPPSSPDPMRAFLEEQARAPKTDKGKKRAQEETSSSTAKKPKPAPVPKGKGKGKGSTENKNSAHTGRQPGTFNYSADDLDYLLGLVAAKLPIGQSSWEEVTRLFNAWAKDNGRPTRTQKPLKTKFESLVRTPKPTGDAEIPPHVERAYEIEELINERIHLRDVDDDDMADDVDSTEEPAEIDDSDIELLDAPPVLSKPSKKGPVLKTFRTDGIVGSRTSSSGMRTPMTASGSTAHAPTSTSRVSTRRAQAADFMSSVSTAFDPATREARDETRFARRLAQSQIDRLTQENRDLRVRNESLSDRLQQQGLQLQQQVTEVTRLQARLDMLEMMQVMTGRSSGSRSQHDDMRSHRYDDHRGRSRPLPVPSFQYPSSGAGHGGVSEHA</sequence>
<feature type="compositionally biased region" description="Basic and acidic residues" evidence="2">
    <location>
        <begin position="465"/>
        <end position="479"/>
    </location>
</feature>
<dbReference type="Pfam" id="PF20681">
    <property type="entry name" value="DUF6818"/>
    <property type="match status" value="1"/>
</dbReference>
<feature type="non-terminal residue" evidence="4">
    <location>
        <position position="506"/>
    </location>
</feature>
<accession>A0A5C3NX21</accession>
<keyword evidence="5" id="KW-1185">Reference proteome</keyword>
<dbReference type="AlphaFoldDB" id="A0A5C3NX21"/>
<keyword evidence="1" id="KW-0175">Coiled coil</keyword>
<feature type="region of interest" description="Disordered" evidence="2">
    <location>
        <begin position="457"/>
        <end position="506"/>
    </location>
</feature>
<feature type="coiled-coil region" evidence="1">
    <location>
        <begin position="398"/>
        <end position="453"/>
    </location>
</feature>
<feature type="compositionally biased region" description="Pro residues" evidence="2">
    <location>
        <begin position="91"/>
        <end position="112"/>
    </location>
</feature>
<evidence type="ECO:0000256" key="1">
    <source>
        <dbReference type="SAM" id="Coils"/>
    </source>
</evidence>
<dbReference type="Proteomes" id="UP000308197">
    <property type="component" value="Unassembled WGS sequence"/>
</dbReference>
<dbReference type="InterPro" id="IPR049203">
    <property type="entry name" value="DUF6818"/>
</dbReference>
<feature type="compositionally biased region" description="Basic and acidic residues" evidence="2">
    <location>
        <begin position="134"/>
        <end position="153"/>
    </location>
</feature>
<organism evidence="4 5">
    <name type="scientific">Polyporus arcularius HHB13444</name>
    <dbReference type="NCBI Taxonomy" id="1314778"/>
    <lineage>
        <taxon>Eukaryota</taxon>
        <taxon>Fungi</taxon>
        <taxon>Dikarya</taxon>
        <taxon>Basidiomycota</taxon>
        <taxon>Agaricomycotina</taxon>
        <taxon>Agaricomycetes</taxon>
        <taxon>Polyporales</taxon>
        <taxon>Polyporaceae</taxon>
        <taxon>Polyporus</taxon>
    </lineage>
</organism>
<dbReference type="STRING" id="1314778.A0A5C3NX21"/>
<protein>
    <recommendedName>
        <fullName evidence="3">DUF6818 domain-containing protein</fullName>
    </recommendedName>
</protein>
<evidence type="ECO:0000259" key="3">
    <source>
        <dbReference type="Pfam" id="PF20681"/>
    </source>
</evidence>
<reference evidence="4 5" key="1">
    <citation type="journal article" date="2019" name="Nat. Ecol. Evol.">
        <title>Megaphylogeny resolves global patterns of mushroom evolution.</title>
        <authorList>
            <person name="Varga T."/>
            <person name="Krizsan K."/>
            <person name="Foldi C."/>
            <person name="Dima B."/>
            <person name="Sanchez-Garcia M."/>
            <person name="Sanchez-Ramirez S."/>
            <person name="Szollosi G.J."/>
            <person name="Szarkandi J.G."/>
            <person name="Papp V."/>
            <person name="Albert L."/>
            <person name="Andreopoulos W."/>
            <person name="Angelini C."/>
            <person name="Antonin V."/>
            <person name="Barry K.W."/>
            <person name="Bougher N.L."/>
            <person name="Buchanan P."/>
            <person name="Buyck B."/>
            <person name="Bense V."/>
            <person name="Catcheside P."/>
            <person name="Chovatia M."/>
            <person name="Cooper J."/>
            <person name="Damon W."/>
            <person name="Desjardin D."/>
            <person name="Finy P."/>
            <person name="Geml J."/>
            <person name="Haridas S."/>
            <person name="Hughes K."/>
            <person name="Justo A."/>
            <person name="Karasinski D."/>
            <person name="Kautmanova I."/>
            <person name="Kiss B."/>
            <person name="Kocsube S."/>
            <person name="Kotiranta H."/>
            <person name="LaButti K.M."/>
            <person name="Lechner B.E."/>
            <person name="Liimatainen K."/>
            <person name="Lipzen A."/>
            <person name="Lukacs Z."/>
            <person name="Mihaltcheva S."/>
            <person name="Morgado L.N."/>
            <person name="Niskanen T."/>
            <person name="Noordeloos M.E."/>
            <person name="Ohm R.A."/>
            <person name="Ortiz-Santana B."/>
            <person name="Ovrebo C."/>
            <person name="Racz N."/>
            <person name="Riley R."/>
            <person name="Savchenko A."/>
            <person name="Shiryaev A."/>
            <person name="Soop K."/>
            <person name="Spirin V."/>
            <person name="Szebenyi C."/>
            <person name="Tomsovsky M."/>
            <person name="Tulloss R.E."/>
            <person name="Uehling J."/>
            <person name="Grigoriev I.V."/>
            <person name="Vagvolgyi C."/>
            <person name="Papp T."/>
            <person name="Martin F.M."/>
            <person name="Miettinen O."/>
            <person name="Hibbett D.S."/>
            <person name="Nagy L.G."/>
        </authorList>
    </citation>
    <scope>NUCLEOTIDE SEQUENCE [LARGE SCALE GENOMIC DNA]</scope>
    <source>
        <strain evidence="4 5">HHB13444</strain>
    </source>
</reference>